<evidence type="ECO:0000256" key="1">
    <source>
        <dbReference type="ARBA" id="ARBA00011069"/>
    </source>
</evidence>
<keyword evidence="4" id="KW-1185">Reference proteome</keyword>
<comment type="caution">
    <text evidence="3">The sequence shown here is derived from an EMBL/GenBank/DDBJ whole genome shotgun (WGS) entry which is preliminary data.</text>
</comment>
<dbReference type="Proteomes" id="UP000815325">
    <property type="component" value="Unassembled WGS sequence"/>
</dbReference>
<dbReference type="InterPro" id="IPR051112">
    <property type="entry name" value="CWC26_splicing_factor"/>
</dbReference>
<name>A0ABQ7GN97_DUNSA</name>
<comment type="similarity">
    <text evidence="1">Belongs to the CWC26 family.</text>
</comment>
<dbReference type="EMBL" id="MU069676">
    <property type="protein sequence ID" value="KAF5836082.1"/>
    <property type="molecule type" value="Genomic_DNA"/>
</dbReference>
<feature type="compositionally biased region" description="Basic and acidic residues" evidence="2">
    <location>
        <begin position="56"/>
        <end position="65"/>
    </location>
</feature>
<dbReference type="InterPro" id="IPR018609">
    <property type="entry name" value="Bud13"/>
</dbReference>
<evidence type="ECO:0000256" key="2">
    <source>
        <dbReference type="SAM" id="MobiDB-lite"/>
    </source>
</evidence>
<dbReference type="PANTHER" id="PTHR31809:SF0">
    <property type="entry name" value="BUD13 HOMOLOG"/>
    <property type="match status" value="1"/>
</dbReference>
<dbReference type="Pfam" id="PF09736">
    <property type="entry name" value="Bud13"/>
    <property type="match status" value="1"/>
</dbReference>
<feature type="non-terminal residue" evidence="3">
    <location>
        <position position="1"/>
    </location>
</feature>
<protein>
    <submittedName>
        <fullName evidence="3">Pre-mRNA-splicing factor of RES complex-domain-containing protein</fullName>
    </submittedName>
</protein>
<evidence type="ECO:0000313" key="3">
    <source>
        <dbReference type="EMBL" id="KAF5836082.1"/>
    </source>
</evidence>
<gene>
    <name evidence="3" type="ORF">DUNSADRAFT_6502</name>
</gene>
<dbReference type="PANTHER" id="PTHR31809">
    <property type="entry name" value="BUD13 HOMOLOG"/>
    <property type="match status" value="1"/>
</dbReference>
<reference evidence="3" key="1">
    <citation type="submission" date="2017-08" db="EMBL/GenBank/DDBJ databases">
        <authorList>
            <person name="Polle J.E."/>
            <person name="Barry K."/>
            <person name="Cushman J."/>
            <person name="Schmutz J."/>
            <person name="Tran D."/>
            <person name="Hathwaick L.T."/>
            <person name="Yim W.C."/>
            <person name="Jenkins J."/>
            <person name="Mckie-Krisberg Z.M."/>
            <person name="Prochnik S."/>
            <person name="Lindquist E."/>
            <person name="Dockter R.B."/>
            <person name="Adam C."/>
            <person name="Molina H."/>
            <person name="Bunkerborg J."/>
            <person name="Jin E."/>
            <person name="Buchheim M."/>
            <person name="Magnuson J."/>
        </authorList>
    </citation>
    <scope>NUCLEOTIDE SEQUENCE</scope>
    <source>
        <strain evidence="3">CCAP 19/18</strain>
    </source>
</reference>
<accession>A0ABQ7GN97</accession>
<feature type="region of interest" description="Disordered" evidence="2">
    <location>
        <begin position="56"/>
        <end position="81"/>
    </location>
</feature>
<evidence type="ECO:0000313" key="4">
    <source>
        <dbReference type="Proteomes" id="UP000815325"/>
    </source>
</evidence>
<organism evidence="3 4">
    <name type="scientific">Dunaliella salina</name>
    <name type="common">Green alga</name>
    <name type="synonym">Protococcus salinus</name>
    <dbReference type="NCBI Taxonomy" id="3046"/>
    <lineage>
        <taxon>Eukaryota</taxon>
        <taxon>Viridiplantae</taxon>
        <taxon>Chlorophyta</taxon>
        <taxon>core chlorophytes</taxon>
        <taxon>Chlorophyceae</taxon>
        <taxon>CS clade</taxon>
        <taxon>Chlamydomonadales</taxon>
        <taxon>Dunaliellaceae</taxon>
        <taxon>Dunaliella</taxon>
    </lineage>
</organism>
<sequence length="232" mass="26522">SGPRMADGTATGLVTGKELQAEMASLQKEMEHKRKTAAGRGAETVYRDPVTGKIVDKETFAESRQRAGKRKPEKTKEELEQEQYLEWRTGLAQKRAAEERAARMVEEANAPFARYEDDSERDALLRQQTRFGDPMANAVRSKRKDGVAASAVTERYNAEKLKSSGFIIPQEIPPHSWIKRGVAAPSNRYDIRPGRHWDGVDRSNGFEREMFKYQNLRRVQEQEARMWSMSDM</sequence>
<proteinExistence type="inferred from homology"/>